<dbReference type="Proteomes" id="UP000052232">
    <property type="component" value="Unassembled WGS sequence"/>
</dbReference>
<evidence type="ECO:0000313" key="1">
    <source>
        <dbReference type="EMBL" id="KMS52473.1"/>
    </source>
</evidence>
<evidence type="ECO:0000313" key="2">
    <source>
        <dbReference type="Proteomes" id="UP000052232"/>
    </source>
</evidence>
<reference evidence="1 2" key="1">
    <citation type="journal article" date="2015" name="G3 (Bethesda)">
        <title>Insights into Ongoing Evolution of the Hexachlorocyclohexane Catabolic Pathway from Comparative Genomics of Ten Sphingomonadaceae Strains.</title>
        <authorList>
            <person name="Pearce S.L."/>
            <person name="Oakeshott J.G."/>
            <person name="Pandey G."/>
        </authorList>
    </citation>
    <scope>NUCLEOTIDE SEQUENCE [LARGE SCALE GENOMIC DNA]</scope>
    <source>
        <strain evidence="1 2">LL01</strain>
    </source>
</reference>
<organism evidence="1 2">
    <name type="scientific">Sphingobium cupriresistens LL01</name>
    <dbReference type="NCBI Taxonomy" id="1420583"/>
    <lineage>
        <taxon>Bacteria</taxon>
        <taxon>Pseudomonadati</taxon>
        <taxon>Pseudomonadota</taxon>
        <taxon>Alphaproteobacteria</taxon>
        <taxon>Sphingomonadales</taxon>
        <taxon>Sphingomonadaceae</taxon>
        <taxon>Sphingobium</taxon>
    </lineage>
</organism>
<name>A0A0J7XMY3_9SPHN</name>
<dbReference type="AlphaFoldDB" id="A0A0J7XMY3"/>
<protein>
    <submittedName>
        <fullName evidence="1">Uncharacterized protein</fullName>
    </submittedName>
</protein>
<gene>
    <name evidence="1" type="ORF">V473_21700</name>
</gene>
<sequence>MNQATPAVSNYPAITAQLLAAAEPFESLTETAFSATPAARSKAIDAAESAAKGVAGIVPHAVSIKLADHLMSIRRADAADKSADVALASIEGFRTLVSAAPGSPAIPVDVSLLDYAGFRYDADAQAAPVRWEDMARAMVFARDRWSTVRSQPAVASLAPRFETVLANMETAVSARNLSHARASAKAELDMVDELETAFQHAGSAKR</sequence>
<comment type="caution">
    <text evidence="1">The sequence shown here is derived from an EMBL/GenBank/DDBJ whole genome shotgun (WGS) entry which is preliminary data.</text>
</comment>
<dbReference type="PATRIC" id="fig|1420583.3.peg.4154"/>
<dbReference type="EMBL" id="JACT01000006">
    <property type="protein sequence ID" value="KMS52473.1"/>
    <property type="molecule type" value="Genomic_DNA"/>
</dbReference>
<proteinExistence type="predicted"/>
<accession>A0A0J7XMY3</accession>
<keyword evidence="2" id="KW-1185">Reference proteome</keyword>